<protein>
    <recommendedName>
        <fullName evidence="3">Ribbon-helix-helix protein CopG domain-containing protein</fullName>
    </recommendedName>
</protein>
<dbReference type="RefSeq" id="WP_345454858.1">
    <property type="nucleotide sequence ID" value="NZ_BAABRV010000005.1"/>
</dbReference>
<comment type="caution">
    <text evidence="1">The sequence shown here is derived from an EMBL/GenBank/DDBJ whole genome shotgun (WGS) entry which is preliminary data.</text>
</comment>
<accession>A0ABP9XH58</accession>
<gene>
    <name evidence="1" type="ORF">Dalu01_02371</name>
</gene>
<dbReference type="EMBL" id="BAABRV010000005">
    <property type="protein sequence ID" value="GAA5533963.1"/>
    <property type="molecule type" value="Genomic_DNA"/>
</dbReference>
<sequence length="56" mass="6650">MSDIEPKSERTPLLVRLDERERQKLERIARAWGVPLAVAVRRLILEKRVREQEDTP</sequence>
<evidence type="ECO:0000313" key="1">
    <source>
        <dbReference type="EMBL" id="GAA5533963.1"/>
    </source>
</evidence>
<name>A0ABP9XH58_9DEIO</name>
<organism evidence="1 2">
    <name type="scientific">Deinococcus aluminii</name>
    <dbReference type="NCBI Taxonomy" id="1656885"/>
    <lineage>
        <taxon>Bacteria</taxon>
        <taxon>Thermotogati</taxon>
        <taxon>Deinococcota</taxon>
        <taxon>Deinococci</taxon>
        <taxon>Deinococcales</taxon>
        <taxon>Deinococcaceae</taxon>
        <taxon>Deinococcus</taxon>
    </lineage>
</organism>
<dbReference type="Proteomes" id="UP001404956">
    <property type="component" value="Unassembled WGS sequence"/>
</dbReference>
<reference evidence="1 2" key="1">
    <citation type="submission" date="2024-02" db="EMBL/GenBank/DDBJ databases">
        <title>Deinococcus aluminii NBRC 112889.</title>
        <authorList>
            <person name="Ichikawa N."/>
            <person name="Katano-Makiyama Y."/>
            <person name="Hidaka K."/>
        </authorList>
    </citation>
    <scope>NUCLEOTIDE SEQUENCE [LARGE SCALE GENOMIC DNA]</scope>
    <source>
        <strain evidence="1 2">NBRC 112889</strain>
    </source>
</reference>
<evidence type="ECO:0008006" key="3">
    <source>
        <dbReference type="Google" id="ProtNLM"/>
    </source>
</evidence>
<evidence type="ECO:0000313" key="2">
    <source>
        <dbReference type="Proteomes" id="UP001404956"/>
    </source>
</evidence>
<keyword evidence="2" id="KW-1185">Reference proteome</keyword>
<proteinExistence type="predicted"/>